<keyword evidence="2" id="KW-1185">Reference proteome</keyword>
<dbReference type="Proteomes" id="UP000223913">
    <property type="component" value="Unassembled WGS sequence"/>
</dbReference>
<dbReference type="EMBL" id="PDUD01000035">
    <property type="protein sequence ID" value="PHN02996.1"/>
    <property type="molecule type" value="Genomic_DNA"/>
</dbReference>
<gene>
    <name evidence="1" type="ORF">CRP01_29780</name>
</gene>
<proteinExistence type="predicted"/>
<dbReference type="RefSeq" id="WP_099153712.1">
    <property type="nucleotide sequence ID" value="NZ_PDUD01000035.1"/>
</dbReference>
<reference evidence="1 2" key="1">
    <citation type="submission" date="2017-10" db="EMBL/GenBank/DDBJ databases">
        <title>The draft genome sequence of Lewinella nigricans NBRC 102662.</title>
        <authorList>
            <person name="Wang K."/>
        </authorList>
    </citation>
    <scope>NUCLEOTIDE SEQUENCE [LARGE SCALE GENOMIC DNA]</scope>
    <source>
        <strain evidence="1 2">NBRC 102662</strain>
    </source>
</reference>
<organism evidence="1 2">
    <name type="scientific">Flavilitoribacter nigricans (strain ATCC 23147 / DSM 23189 / NBRC 102662 / NCIMB 1420 / SS-2)</name>
    <name type="common">Lewinella nigricans</name>
    <dbReference type="NCBI Taxonomy" id="1122177"/>
    <lineage>
        <taxon>Bacteria</taxon>
        <taxon>Pseudomonadati</taxon>
        <taxon>Bacteroidota</taxon>
        <taxon>Saprospiria</taxon>
        <taxon>Saprospirales</taxon>
        <taxon>Lewinellaceae</taxon>
        <taxon>Flavilitoribacter</taxon>
    </lineage>
</organism>
<dbReference type="AlphaFoldDB" id="A0A2D0N3N9"/>
<evidence type="ECO:0000313" key="1">
    <source>
        <dbReference type="EMBL" id="PHN02996.1"/>
    </source>
</evidence>
<dbReference type="OrthoDB" id="1251983at2"/>
<sequence length="215" mass="22592">MRTLCFGISCIVLFLSGIRVDAQDLRVAGNIGIGTVPDTKLDVNGTVKIRDLPPGEGTPVVADAEGNLFAGDGIISNDSLTYTVISGYGPAIATGTYPLGSFNIGGASGEGIMVLNLTKAVDRNTAGFLNLFAIPNTNSVVIEIDVYKAGSNTPYASHKFSQIQVLAFSQAYPAAEEQSETFTIGVPVYGFFDHVNGTSFAYDLLNSVEIAYGSF</sequence>
<protein>
    <submittedName>
        <fullName evidence="1">Uncharacterized protein</fullName>
    </submittedName>
</protein>
<name>A0A2D0N3N9_FLAN2</name>
<accession>A0A2D0N3N9</accession>
<comment type="caution">
    <text evidence="1">The sequence shown here is derived from an EMBL/GenBank/DDBJ whole genome shotgun (WGS) entry which is preliminary data.</text>
</comment>
<evidence type="ECO:0000313" key="2">
    <source>
        <dbReference type="Proteomes" id="UP000223913"/>
    </source>
</evidence>